<evidence type="ECO:0000259" key="3">
    <source>
        <dbReference type="PROSITE" id="PS50405"/>
    </source>
</evidence>
<proteinExistence type="predicted"/>
<dbReference type="InterPro" id="IPR004045">
    <property type="entry name" value="Glutathione_S-Trfase_N"/>
</dbReference>
<reference evidence="4" key="1">
    <citation type="journal article" date="2020" name="Stud. Mycol.">
        <title>101 Dothideomycetes genomes: a test case for predicting lifestyles and emergence of pathogens.</title>
        <authorList>
            <person name="Haridas S."/>
            <person name="Albert R."/>
            <person name="Binder M."/>
            <person name="Bloem J."/>
            <person name="Labutti K."/>
            <person name="Salamov A."/>
            <person name="Andreopoulos B."/>
            <person name="Baker S."/>
            <person name="Barry K."/>
            <person name="Bills G."/>
            <person name="Bluhm B."/>
            <person name="Cannon C."/>
            <person name="Castanera R."/>
            <person name="Culley D."/>
            <person name="Daum C."/>
            <person name="Ezra D."/>
            <person name="Gonzalez J."/>
            <person name="Henrissat B."/>
            <person name="Kuo A."/>
            <person name="Liang C."/>
            <person name="Lipzen A."/>
            <person name="Lutzoni F."/>
            <person name="Magnuson J."/>
            <person name="Mondo S."/>
            <person name="Nolan M."/>
            <person name="Ohm R."/>
            <person name="Pangilinan J."/>
            <person name="Park H.-J."/>
            <person name="Ramirez L."/>
            <person name="Alfaro M."/>
            <person name="Sun H."/>
            <person name="Tritt A."/>
            <person name="Yoshinaga Y."/>
            <person name="Zwiers L.-H."/>
            <person name="Turgeon B."/>
            <person name="Goodwin S."/>
            <person name="Spatafora J."/>
            <person name="Crous P."/>
            <person name="Grigoriev I."/>
        </authorList>
    </citation>
    <scope>NUCLEOTIDE SEQUENCE</scope>
    <source>
        <strain evidence="4">CBS 122367</strain>
    </source>
</reference>
<name>A0A6G1J8L5_9PLEO</name>
<feature type="compositionally biased region" description="Basic and acidic residues" evidence="1">
    <location>
        <begin position="357"/>
        <end position="366"/>
    </location>
</feature>
<dbReference type="OrthoDB" id="4951845at2759"/>
<organism evidence="4 5">
    <name type="scientific">Lentithecium fluviatile CBS 122367</name>
    <dbReference type="NCBI Taxonomy" id="1168545"/>
    <lineage>
        <taxon>Eukaryota</taxon>
        <taxon>Fungi</taxon>
        <taxon>Dikarya</taxon>
        <taxon>Ascomycota</taxon>
        <taxon>Pezizomycotina</taxon>
        <taxon>Dothideomycetes</taxon>
        <taxon>Pleosporomycetidae</taxon>
        <taxon>Pleosporales</taxon>
        <taxon>Massarineae</taxon>
        <taxon>Lentitheciaceae</taxon>
        <taxon>Lentithecium</taxon>
    </lineage>
</organism>
<dbReference type="SFLD" id="SFLDS00019">
    <property type="entry name" value="Glutathione_Transferase_(cytos"/>
    <property type="match status" value="1"/>
</dbReference>
<dbReference type="InterPro" id="IPR036282">
    <property type="entry name" value="Glutathione-S-Trfase_C_sf"/>
</dbReference>
<dbReference type="SUPFAM" id="SSF47616">
    <property type="entry name" value="GST C-terminal domain-like"/>
    <property type="match status" value="1"/>
</dbReference>
<feature type="region of interest" description="Disordered" evidence="1">
    <location>
        <begin position="76"/>
        <end position="114"/>
    </location>
</feature>
<dbReference type="Pfam" id="PF13417">
    <property type="entry name" value="GST_N_3"/>
    <property type="match status" value="1"/>
</dbReference>
<feature type="compositionally biased region" description="Basic and acidic residues" evidence="1">
    <location>
        <begin position="375"/>
        <end position="391"/>
    </location>
</feature>
<dbReference type="PANTHER" id="PTHR43968">
    <property type="match status" value="1"/>
</dbReference>
<dbReference type="PROSITE" id="PS50404">
    <property type="entry name" value="GST_NTER"/>
    <property type="match status" value="1"/>
</dbReference>
<dbReference type="GO" id="GO:0005737">
    <property type="term" value="C:cytoplasm"/>
    <property type="evidence" value="ECO:0007669"/>
    <property type="project" value="TreeGrafter"/>
</dbReference>
<dbReference type="Pfam" id="PF13410">
    <property type="entry name" value="GST_C_2"/>
    <property type="match status" value="1"/>
</dbReference>
<evidence type="ECO:0008006" key="6">
    <source>
        <dbReference type="Google" id="ProtNLM"/>
    </source>
</evidence>
<protein>
    <recommendedName>
        <fullName evidence="6">GST N-terminal domain-containing protein</fullName>
    </recommendedName>
</protein>
<evidence type="ECO:0000313" key="5">
    <source>
        <dbReference type="Proteomes" id="UP000799291"/>
    </source>
</evidence>
<dbReference type="PROSITE" id="PS50405">
    <property type="entry name" value="GST_CTER"/>
    <property type="match status" value="1"/>
</dbReference>
<dbReference type="CDD" id="cd00570">
    <property type="entry name" value="GST_N_family"/>
    <property type="match status" value="1"/>
</dbReference>
<dbReference type="Proteomes" id="UP000799291">
    <property type="component" value="Unassembled WGS sequence"/>
</dbReference>
<feature type="domain" description="GST C-terminal" evidence="3">
    <location>
        <begin position="497"/>
        <end position="631"/>
    </location>
</feature>
<dbReference type="Gene3D" id="3.40.30.10">
    <property type="entry name" value="Glutaredoxin"/>
    <property type="match status" value="1"/>
</dbReference>
<dbReference type="InterPro" id="IPR010987">
    <property type="entry name" value="Glutathione-S-Trfase_C-like"/>
</dbReference>
<dbReference type="SFLD" id="SFLDG00358">
    <property type="entry name" value="Main_(cytGST)"/>
    <property type="match status" value="1"/>
</dbReference>
<evidence type="ECO:0000259" key="2">
    <source>
        <dbReference type="PROSITE" id="PS50404"/>
    </source>
</evidence>
<accession>A0A6G1J8L5</accession>
<feature type="domain" description="GST N-terminal" evidence="2">
    <location>
        <begin position="413"/>
        <end position="492"/>
    </location>
</feature>
<evidence type="ECO:0000256" key="1">
    <source>
        <dbReference type="SAM" id="MobiDB-lite"/>
    </source>
</evidence>
<feature type="compositionally biased region" description="Low complexity" evidence="1">
    <location>
        <begin position="98"/>
        <end position="107"/>
    </location>
</feature>
<dbReference type="CDD" id="cd00299">
    <property type="entry name" value="GST_C_family"/>
    <property type="match status" value="1"/>
</dbReference>
<evidence type="ECO:0000313" key="4">
    <source>
        <dbReference type="EMBL" id="KAF2686561.1"/>
    </source>
</evidence>
<feature type="region of interest" description="Disordered" evidence="1">
    <location>
        <begin position="338"/>
        <end position="398"/>
    </location>
</feature>
<dbReference type="InterPro" id="IPR050983">
    <property type="entry name" value="GST_Omega/HSP26"/>
</dbReference>
<dbReference type="EMBL" id="MU005576">
    <property type="protein sequence ID" value="KAF2686561.1"/>
    <property type="molecule type" value="Genomic_DNA"/>
</dbReference>
<dbReference type="SUPFAM" id="SSF52833">
    <property type="entry name" value="Thioredoxin-like"/>
    <property type="match status" value="1"/>
</dbReference>
<dbReference type="AlphaFoldDB" id="A0A6G1J8L5"/>
<keyword evidence="5" id="KW-1185">Reference proteome</keyword>
<dbReference type="PANTHER" id="PTHR43968:SF6">
    <property type="entry name" value="GLUTATHIONE S-TRANSFERASE OMEGA"/>
    <property type="match status" value="1"/>
</dbReference>
<gene>
    <name evidence="4" type="ORF">K458DRAFT_476418</name>
</gene>
<dbReference type="InterPro" id="IPR036249">
    <property type="entry name" value="Thioredoxin-like_sf"/>
</dbReference>
<dbReference type="Gene3D" id="1.20.1050.10">
    <property type="match status" value="1"/>
</dbReference>
<feature type="compositionally biased region" description="Gly residues" evidence="1">
    <location>
        <begin position="341"/>
        <end position="351"/>
    </location>
</feature>
<dbReference type="InterPro" id="IPR040079">
    <property type="entry name" value="Glutathione_S-Trfase"/>
</dbReference>
<sequence length="645" mass="72185">MNMNSSHQLPLHLQPAALHLHTIPPGLQSLDGIPPEANEAFFQQRYVHHLGGPSPHALHFQGHAGGLQQVGVQAGFPPFPDGGGYARAFDLSAPPPQQQQQQQQQIQGPPPTQARAQIQQSPIQRVPQQIQELEGRNEFLQNPPPAQGQVQVQEVEETPVTNHGQFEGLRLIPNPPDLGSWREKLFHVDDTITLTEDEFKTYFPHVDNVYSHRSTQRHKRKRFVSHYWDCRLKGRPPGTKKSTDPEKRKRKRVARERDLCDVKVKITEYFDGEELTEQTGQQPPVGVNSLPLDSAGSGGAQFFGQNAGGAGTWGMPSMTMTQAAAATAQSKKFYTIQRVNGNGGNGKGDGVAGPHKHSLEESDRVKKNSVQRWLARNEREKKKTQGGDPQKKTYHKKATGHALTTVKAHTKEDDLKLFGSCFCPFVQRVWISLEYKALPYQYIEVDPYKKPPSLLAINPRGLVPAIRHGPTWSTHESTVIMEYLEDIAAGRPLLPTNPQTRATCRLWTDHVNRNIVPAFYRLLQAQEPDDQVSHAAELREEIGKLVDAAHAEGPFFLGQHFGFVDVQIAPWVVRLKKVLGPYRGWPEPEEGTRWKAWVEAIEGEESVRRTTSEDALYLDSYERYAENRPGTSKVAEAVNAGRGLP</sequence>